<name>A0ABN3VIA9_9PSEU</name>
<keyword evidence="3" id="KW-1185">Reference proteome</keyword>
<organism evidence="2 3">
    <name type="scientific">Saccharopolyspora taberi</name>
    <dbReference type="NCBI Taxonomy" id="60895"/>
    <lineage>
        <taxon>Bacteria</taxon>
        <taxon>Bacillati</taxon>
        <taxon>Actinomycetota</taxon>
        <taxon>Actinomycetes</taxon>
        <taxon>Pseudonocardiales</taxon>
        <taxon>Pseudonocardiaceae</taxon>
        <taxon>Saccharopolyspora</taxon>
    </lineage>
</organism>
<dbReference type="Proteomes" id="UP001500979">
    <property type="component" value="Unassembled WGS sequence"/>
</dbReference>
<protein>
    <submittedName>
        <fullName evidence="2">Uncharacterized protein</fullName>
    </submittedName>
</protein>
<evidence type="ECO:0000313" key="2">
    <source>
        <dbReference type="EMBL" id="GAA2799441.1"/>
    </source>
</evidence>
<evidence type="ECO:0000313" key="3">
    <source>
        <dbReference type="Proteomes" id="UP001500979"/>
    </source>
</evidence>
<gene>
    <name evidence="2" type="ORF">GCM10010470_38170</name>
</gene>
<accession>A0ABN3VIA9</accession>
<reference evidence="2 3" key="1">
    <citation type="journal article" date="2019" name="Int. J. Syst. Evol. Microbiol.">
        <title>The Global Catalogue of Microorganisms (GCM) 10K type strain sequencing project: providing services to taxonomists for standard genome sequencing and annotation.</title>
        <authorList>
            <consortium name="The Broad Institute Genomics Platform"/>
            <consortium name="The Broad Institute Genome Sequencing Center for Infectious Disease"/>
            <person name="Wu L."/>
            <person name="Ma J."/>
        </authorList>
    </citation>
    <scope>NUCLEOTIDE SEQUENCE [LARGE SCALE GENOMIC DNA]</scope>
    <source>
        <strain evidence="2 3">JCM 9383</strain>
    </source>
</reference>
<feature type="region of interest" description="Disordered" evidence="1">
    <location>
        <begin position="175"/>
        <end position="195"/>
    </location>
</feature>
<evidence type="ECO:0000256" key="1">
    <source>
        <dbReference type="SAM" id="MobiDB-lite"/>
    </source>
</evidence>
<sequence>MLGGYAAAPRAIRRQWQDAATLPPWLVTASECLTGAEHGSGAAWYTDRAEAAGPGTTVLAVGFDAEDAADLLREVTGDPLRLLAAGTAMPDDARLWGFEVVGVEGRLASLHSWLCHGYEAEVASELGIRPNTCGLLDTHEQASQVVEWMLELPAEQAPAPVYWTVAALAECGAGGSGAAGPGPAQPSRSLSLKRA</sequence>
<dbReference type="EMBL" id="BAAAUX010000016">
    <property type="protein sequence ID" value="GAA2799441.1"/>
    <property type="molecule type" value="Genomic_DNA"/>
</dbReference>
<comment type="caution">
    <text evidence="2">The sequence shown here is derived from an EMBL/GenBank/DDBJ whole genome shotgun (WGS) entry which is preliminary data.</text>
</comment>
<proteinExistence type="predicted"/>